<protein>
    <recommendedName>
        <fullName evidence="3">ATP-grasp domain-containing protein</fullName>
    </recommendedName>
</protein>
<dbReference type="Pfam" id="PF14398">
    <property type="entry name" value="ATPgrasp_YheCD"/>
    <property type="match status" value="1"/>
</dbReference>
<name>A0A2A6DYP1_9BACL</name>
<dbReference type="Proteomes" id="UP000243688">
    <property type="component" value="Unassembled WGS sequence"/>
</dbReference>
<organism evidence="1 2">
    <name type="scientific">Candidatus Reconcilbacillus cellulovorans</name>
    <dbReference type="NCBI Taxonomy" id="1906605"/>
    <lineage>
        <taxon>Bacteria</taxon>
        <taxon>Bacillati</taxon>
        <taxon>Bacillota</taxon>
        <taxon>Bacilli</taxon>
        <taxon>Bacillales</taxon>
        <taxon>Paenibacillaceae</taxon>
        <taxon>Candidatus Reconcilbacillus</taxon>
    </lineage>
</organism>
<dbReference type="SUPFAM" id="SSF56059">
    <property type="entry name" value="Glutathione synthetase ATP-binding domain-like"/>
    <property type="match status" value="1"/>
</dbReference>
<evidence type="ECO:0000313" key="2">
    <source>
        <dbReference type="Proteomes" id="UP000243688"/>
    </source>
</evidence>
<dbReference type="AlphaFoldDB" id="A0A2A6DYP1"/>
<comment type="caution">
    <text evidence="1">The sequence shown here is derived from an EMBL/GenBank/DDBJ whole genome shotgun (WGS) entry which is preliminary data.</text>
</comment>
<evidence type="ECO:0000313" key="1">
    <source>
        <dbReference type="EMBL" id="PDO09686.1"/>
    </source>
</evidence>
<reference evidence="1 2" key="1">
    <citation type="submission" date="2016-12" db="EMBL/GenBank/DDBJ databases">
        <title>Candidatus Reconcilibacillus cellulovorans genome.</title>
        <authorList>
            <person name="Kolinko S."/>
            <person name="Wu Y.-W."/>
            <person name="Tachea F."/>
            <person name="Denzel E."/>
            <person name="Hiras J."/>
            <person name="Baecker N."/>
            <person name="Chan L.J."/>
            <person name="Eichorst S.A."/>
            <person name="Frey D."/>
            <person name="Adams P.D."/>
            <person name="Pray T."/>
            <person name="Tanjore D."/>
            <person name="Petzold C.J."/>
            <person name="Gladden J.M."/>
            <person name="Simmons B.A."/>
            <person name="Singer S.W."/>
        </authorList>
    </citation>
    <scope>NUCLEOTIDE SEQUENCE [LARGE SCALE GENOMIC DNA]</scope>
    <source>
        <strain evidence="1">JTherm</strain>
    </source>
</reference>
<accession>A0A2A6DYP1</accession>
<dbReference type="EMBL" id="MOXJ01000031">
    <property type="protein sequence ID" value="PDO09686.1"/>
    <property type="molecule type" value="Genomic_DNA"/>
</dbReference>
<evidence type="ECO:0008006" key="3">
    <source>
        <dbReference type="Google" id="ProtNLM"/>
    </source>
</evidence>
<dbReference type="InterPro" id="IPR026838">
    <property type="entry name" value="YheC/D"/>
</dbReference>
<sequence length="452" mass="51536">MSLATCILQATSKTERVATATRPLLKALGIARANGTVRLKLGSASVVLPFRATGGKTAVLRVPQSVRTELSIPRTGRIFVRYEPETRTMRLGPLIGILTSDSSSRPSSLLVRTHLAYGSDKAFCFAFSPRDVDWEKRTVTGSFRTADGGWARRTVPLPDVVYNRMTQRKEEKQEPIKRFKERFIEQGIPIFNWGFFDKWDVYKLLEKEDMEQLIPESYLNPSADTLRSMLERYRLVYLKPTGGSLGLGIYRIAWHPRSGYWVRYRRGNRNRLLRFPHFSGLTAMLGLSRGKLRHYIAQQGVRLIEIDGSPVDFRFHMHKNGDNQWVVSGIGCKRAGRGSVTTHLRAGGQILLPEEVLRRAFGEQGVRMLESAKQTAIRLAETIERKCRRPLGEIGFDLGIDRKGKIWMFEANAKPGRSIFKHPALKADGRAALRYTFEYCLYLARFRRRKEA</sequence>
<gene>
    <name evidence="1" type="ORF">BLM47_11315</name>
</gene>
<proteinExistence type="predicted"/>